<evidence type="ECO:0008006" key="3">
    <source>
        <dbReference type="Google" id="ProtNLM"/>
    </source>
</evidence>
<dbReference type="EMBL" id="LAZR01000252">
    <property type="protein sequence ID" value="KKN79146.1"/>
    <property type="molecule type" value="Genomic_DNA"/>
</dbReference>
<feature type="compositionally biased region" description="Basic and acidic residues" evidence="1">
    <location>
        <begin position="625"/>
        <end position="638"/>
    </location>
</feature>
<dbReference type="Gene3D" id="3.30.420.240">
    <property type="match status" value="1"/>
</dbReference>
<gene>
    <name evidence="2" type="ORF">LCGC14_0343340</name>
</gene>
<evidence type="ECO:0000313" key="2">
    <source>
        <dbReference type="EMBL" id="KKN79146.1"/>
    </source>
</evidence>
<evidence type="ECO:0000256" key="1">
    <source>
        <dbReference type="SAM" id="MobiDB-lite"/>
    </source>
</evidence>
<reference evidence="2" key="1">
    <citation type="journal article" date="2015" name="Nature">
        <title>Complex archaea that bridge the gap between prokaryotes and eukaryotes.</title>
        <authorList>
            <person name="Spang A."/>
            <person name="Saw J.H."/>
            <person name="Jorgensen S.L."/>
            <person name="Zaremba-Niedzwiedzka K."/>
            <person name="Martijn J."/>
            <person name="Lind A.E."/>
            <person name="van Eijk R."/>
            <person name="Schleper C."/>
            <person name="Guy L."/>
            <person name="Ettema T.J."/>
        </authorList>
    </citation>
    <scope>NUCLEOTIDE SEQUENCE</scope>
</reference>
<dbReference type="AlphaFoldDB" id="A0A0F9W0G1"/>
<sequence>MLTLEEKIKPVLRAPFPNVCEIWRCEETGIEVPKDPIKNLEFRQDLLERAENDPGLQKDWLYACSQSKILWINSFVWTYHQWDVEPLTGQRSQAKVQHAPFITWCVQDEAVKTLDWCLENGEDILINKSRDMGASWICLAYIHWHWLFTPEAQLLEMSRTKDYVDKTGNMKALFQKHDYINRWLPWWMLPEGCHVGGKYRQNMHLYNELNGACIDGESTTKHAASGDRRHIILLDEFAKVEHGAEMRSATRDAGLLRIVNSTVAGPGTEYSKWKGSGQIKVYPLMWWDHPEKGAGRYVEKEEVTDKWKIRSPWYNHEESVRSPIEMAREVDADDAGSGDLFFSPASIDVHAALFAKPARMSLDITLNKSVASSVIPSLLRTRSRKNLKIRRIRKGKLRLWCELIGGRPDQNFSYTCGIDVSKGHGASNSVVSIKCNETGEKIGEWACALTVPHELARVVIALALWVGGRDRCNLPFLIWEKNGPGLDFGRRVVKEFHYPKYYKNIPIGKTHDVKSDSYGWQNTRDAKEELLTRYDAAITHGTFVNRSIESLNEARLYVRYDGGGIGPGELVEESESAKKTHGDRVMADAMTLLSKRQPRRKKEHDMQMGSPAHRRKLARAKKSRGGADKPVDGWRHKL</sequence>
<proteinExistence type="predicted"/>
<feature type="region of interest" description="Disordered" evidence="1">
    <location>
        <begin position="592"/>
        <end position="638"/>
    </location>
</feature>
<accession>A0A0F9W0G1</accession>
<feature type="compositionally biased region" description="Basic residues" evidence="1">
    <location>
        <begin position="612"/>
        <end position="624"/>
    </location>
</feature>
<dbReference type="Gene3D" id="3.40.50.300">
    <property type="entry name" value="P-loop containing nucleotide triphosphate hydrolases"/>
    <property type="match status" value="1"/>
</dbReference>
<dbReference type="InterPro" id="IPR027417">
    <property type="entry name" value="P-loop_NTPase"/>
</dbReference>
<protein>
    <recommendedName>
        <fullName evidence="3">Terminase large subunit gp17-like C-terminal domain-containing protein</fullName>
    </recommendedName>
</protein>
<name>A0A0F9W0G1_9ZZZZ</name>
<comment type="caution">
    <text evidence="2">The sequence shown here is derived from an EMBL/GenBank/DDBJ whole genome shotgun (WGS) entry which is preliminary data.</text>
</comment>
<organism evidence="2">
    <name type="scientific">marine sediment metagenome</name>
    <dbReference type="NCBI Taxonomy" id="412755"/>
    <lineage>
        <taxon>unclassified sequences</taxon>
        <taxon>metagenomes</taxon>
        <taxon>ecological metagenomes</taxon>
    </lineage>
</organism>